<dbReference type="InterPro" id="IPR035965">
    <property type="entry name" value="PAS-like_dom_sf"/>
</dbReference>
<evidence type="ECO:0000313" key="8">
    <source>
        <dbReference type="EMBL" id="PLZ89874.1"/>
    </source>
</evidence>
<evidence type="ECO:0000313" key="9">
    <source>
        <dbReference type="Proteomes" id="UP000235036"/>
    </source>
</evidence>
<dbReference type="SMART" id="SM00387">
    <property type="entry name" value="HATPase_c"/>
    <property type="match status" value="1"/>
</dbReference>
<feature type="domain" description="Histidine kinase" evidence="7">
    <location>
        <begin position="129"/>
        <end position="387"/>
    </location>
</feature>
<gene>
    <name evidence="8" type="ORF">CEN44_12115</name>
</gene>
<dbReference type="InterPro" id="IPR013656">
    <property type="entry name" value="PAS_4"/>
</dbReference>
<comment type="caution">
    <text evidence="8">The sequence shown here is derived from an EMBL/GenBank/DDBJ whole genome shotgun (WGS) entry which is preliminary data.</text>
</comment>
<dbReference type="SUPFAM" id="SSF55874">
    <property type="entry name" value="ATPase domain of HSP90 chaperone/DNA topoisomerase II/histidine kinase"/>
    <property type="match status" value="1"/>
</dbReference>
<dbReference type="PANTHER" id="PTHR43065">
    <property type="entry name" value="SENSOR HISTIDINE KINASE"/>
    <property type="match status" value="1"/>
</dbReference>
<dbReference type="InterPro" id="IPR004358">
    <property type="entry name" value="Sig_transdc_His_kin-like_C"/>
</dbReference>
<protein>
    <recommendedName>
        <fullName evidence="2">histidine kinase</fullName>
        <ecNumber evidence="2">2.7.13.3</ecNumber>
    </recommendedName>
</protein>
<dbReference type="PROSITE" id="PS50109">
    <property type="entry name" value="HIS_KIN"/>
    <property type="match status" value="1"/>
</dbReference>
<dbReference type="GO" id="GO:0000155">
    <property type="term" value="F:phosphorelay sensor kinase activity"/>
    <property type="evidence" value="ECO:0007669"/>
    <property type="project" value="InterPro"/>
</dbReference>
<dbReference type="InterPro" id="IPR036097">
    <property type="entry name" value="HisK_dim/P_sf"/>
</dbReference>
<keyword evidence="9" id="KW-1185">Reference proteome</keyword>
<dbReference type="Pfam" id="PF08448">
    <property type="entry name" value="PAS_4"/>
    <property type="match status" value="1"/>
</dbReference>
<reference evidence="8 9" key="1">
    <citation type="submission" date="2017-08" db="EMBL/GenBank/DDBJ databases">
        <title>Genomes of Fischerella (Mastigocladus) sp. strains.</title>
        <authorList>
            <person name="Miller S.R."/>
        </authorList>
    </citation>
    <scope>NUCLEOTIDE SEQUENCE [LARGE SCALE GENOMIC DNA]</scope>
    <source>
        <strain evidence="8 9">CCMEE 5323</strain>
    </source>
</reference>
<dbReference type="SMART" id="SM00388">
    <property type="entry name" value="HisKA"/>
    <property type="match status" value="1"/>
</dbReference>
<proteinExistence type="predicted"/>
<keyword evidence="3" id="KW-0597">Phosphoprotein</keyword>
<dbReference type="PANTHER" id="PTHR43065:SF50">
    <property type="entry name" value="HISTIDINE KINASE"/>
    <property type="match status" value="1"/>
</dbReference>
<evidence type="ECO:0000256" key="1">
    <source>
        <dbReference type="ARBA" id="ARBA00000085"/>
    </source>
</evidence>
<name>A0A2N6K362_FISMU</name>
<evidence type="ECO:0000256" key="2">
    <source>
        <dbReference type="ARBA" id="ARBA00012438"/>
    </source>
</evidence>
<dbReference type="PRINTS" id="PR00344">
    <property type="entry name" value="BCTRLSENSOR"/>
</dbReference>
<keyword evidence="4 8" id="KW-0418">Kinase</keyword>
<dbReference type="SUPFAM" id="SSF55785">
    <property type="entry name" value="PYP-like sensor domain (PAS domain)"/>
    <property type="match status" value="1"/>
</dbReference>
<evidence type="ECO:0000256" key="3">
    <source>
        <dbReference type="ARBA" id="ARBA00022553"/>
    </source>
</evidence>
<dbReference type="Gene3D" id="1.10.287.130">
    <property type="match status" value="1"/>
</dbReference>
<dbReference type="InterPro" id="IPR005467">
    <property type="entry name" value="His_kinase_dom"/>
</dbReference>
<dbReference type="CDD" id="cd00082">
    <property type="entry name" value="HisKA"/>
    <property type="match status" value="1"/>
</dbReference>
<dbReference type="Pfam" id="PF00512">
    <property type="entry name" value="HisKA"/>
    <property type="match status" value="1"/>
</dbReference>
<organism evidence="8 9">
    <name type="scientific">Fischerella muscicola CCMEE 5323</name>
    <dbReference type="NCBI Taxonomy" id="2019572"/>
    <lineage>
        <taxon>Bacteria</taxon>
        <taxon>Bacillati</taxon>
        <taxon>Cyanobacteriota</taxon>
        <taxon>Cyanophyceae</taxon>
        <taxon>Nostocales</taxon>
        <taxon>Hapalosiphonaceae</taxon>
        <taxon>Fischerella</taxon>
    </lineage>
</organism>
<dbReference type="Gene3D" id="3.30.450.20">
    <property type="entry name" value="PAS domain"/>
    <property type="match status" value="1"/>
</dbReference>
<dbReference type="SUPFAM" id="SSF47384">
    <property type="entry name" value="Homodimeric domain of signal transducing histidine kinase"/>
    <property type="match status" value="1"/>
</dbReference>
<sequence>MVQLLNLRGEEILGKTEYDFFPKETADQFRSNDLTVMEALGKPIVAEETLLLDQQIITYLAIKFALVDEQGVPYALCGISTDISDRKQMENQLRQQAEDLEQTLQELKHTQTQMIQSEKMSSLGQLVAGVAHEINNPVNFIHGNLTHLDEYTQILLQVIHLYHQHSSNRHPEIQEFLDEVDLEYIQEDLPNMINSMKVGTQRIRQIVLSLRTFSRMDEAESKVVDIHEGIDSTLMILQHRLKEKPEHPAIEVIKEYGTLPLVECYAGQLNQVFMNILANAIDAIEEYNQQRTLAQIQANPSQIQIRTSVINSHSIQIAIADNGLGMSEDVEKQIFNPFFTTKPVGKGTGMSMSISYQIISEKHGGKLECFSTLNKGTKFVIELPIQQNK</sequence>
<dbReference type="InterPro" id="IPR003661">
    <property type="entry name" value="HisK_dim/P_dom"/>
</dbReference>
<keyword evidence="4 8" id="KW-0808">Transferase</keyword>
<dbReference type="Pfam" id="PF02518">
    <property type="entry name" value="HATPase_c"/>
    <property type="match status" value="1"/>
</dbReference>
<keyword evidence="6" id="KW-0175">Coiled coil</keyword>
<dbReference type="AlphaFoldDB" id="A0A2N6K362"/>
<dbReference type="Proteomes" id="UP000235036">
    <property type="component" value="Unassembled WGS sequence"/>
</dbReference>
<dbReference type="InterPro" id="IPR003594">
    <property type="entry name" value="HATPase_dom"/>
</dbReference>
<evidence type="ECO:0000256" key="4">
    <source>
        <dbReference type="ARBA" id="ARBA00022777"/>
    </source>
</evidence>
<dbReference type="EC" id="2.7.13.3" evidence="2"/>
<dbReference type="Gene3D" id="3.30.565.10">
    <property type="entry name" value="Histidine kinase-like ATPase, C-terminal domain"/>
    <property type="match status" value="1"/>
</dbReference>
<evidence type="ECO:0000256" key="6">
    <source>
        <dbReference type="SAM" id="Coils"/>
    </source>
</evidence>
<accession>A0A2N6K362</accession>
<dbReference type="EMBL" id="NRQW01000258">
    <property type="protein sequence ID" value="PLZ89874.1"/>
    <property type="molecule type" value="Genomic_DNA"/>
</dbReference>
<comment type="catalytic activity">
    <reaction evidence="1">
        <text>ATP + protein L-histidine = ADP + protein N-phospho-L-histidine.</text>
        <dbReference type="EC" id="2.7.13.3"/>
    </reaction>
</comment>
<feature type="coiled-coil region" evidence="6">
    <location>
        <begin position="83"/>
        <end position="117"/>
    </location>
</feature>
<dbReference type="InterPro" id="IPR036890">
    <property type="entry name" value="HATPase_C_sf"/>
</dbReference>
<evidence type="ECO:0000259" key="7">
    <source>
        <dbReference type="PROSITE" id="PS50109"/>
    </source>
</evidence>
<evidence type="ECO:0000256" key="5">
    <source>
        <dbReference type="ARBA" id="ARBA00023012"/>
    </source>
</evidence>
<keyword evidence="5" id="KW-0902">Two-component regulatory system</keyword>